<sequence>MKKLIFSLIFSLFSPLVVAFSQQDLVLQLQKPSNLQGQFSQQRFLNGLTKPMTTQGDFVLLKNQGLLWQMKKPFENQLRVKADGISQWNGSQWVSSQQLGQSEQIKLFLGLLSGDVAALSTQFDLQLNGTEKAWQLSLVPNSLLMKQIFDNIEIQGDLVVKSIEIREKQGDRTLIRFEQIQQDLPLSAFAQSALQK</sequence>
<evidence type="ECO:0000313" key="6">
    <source>
        <dbReference type="EMBL" id="OAQ14032.1"/>
    </source>
</evidence>
<evidence type="ECO:0000256" key="3">
    <source>
        <dbReference type="ARBA" id="ARBA00022729"/>
    </source>
</evidence>
<name>A0A179CW56_BIBTR</name>
<evidence type="ECO:0000313" key="7">
    <source>
        <dbReference type="Proteomes" id="UP000078358"/>
    </source>
</evidence>
<evidence type="ECO:0000256" key="1">
    <source>
        <dbReference type="ARBA" id="ARBA00011245"/>
    </source>
</evidence>
<keyword evidence="4" id="KW-0653">Protein transport</keyword>
<dbReference type="EMBL" id="JACI01000002">
    <property type="protein sequence ID" value="OAQ14032.1"/>
    <property type="molecule type" value="Genomic_DNA"/>
</dbReference>
<evidence type="ECO:0000256" key="5">
    <source>
        <dbReference type="SAM" id="SignalP"/>
    </source>
</evidence>
<keyword evidence="2" id="KW-0813">Transport</keyword>
<accession>A0A179CW56</accession>
<dbReference type="PATRIC" id="fig|1261658.3.peg.1274"/>
<dbReference type="AlphaFoldDB" id="A0A179CW56"/>
<dbReference type="Proteomes" id="UP000078358">
    <property type="component" value="Unassembled WGS sequence"/>
</dbReference>
<dbReference type="GO" id="GO:0015031">
    <property type="term" value="P:protein transport"/>
    <property type="evidence" value="ECO:0007669"/>
    <property type="project" value="UniProtKB-KW"/>
</dbReference>
<evidence type="ECO:0000256" key="2">
    <source>
        <dbReference type="ARBA" id="ARBA00022448"/>
    </source>
</evidence>
<proteinExistence type="predicted"/>
<gene>
    <name evidence="6" type="ORF">F480_06440</name>
</gene>
<reference evidence="6 7" key="1">
    <citation type="submission" date="2014-01" db="EMBL/GenBank/DDBJ databases">
        <authorList>
            <person name="Zuccon D."/>
        </authorList>
    </citation>
    <scope>NUCLEOTIDE SEQUENCE [LARGE SCALE GENOMIC DNA]</scope>
    <source>
        <strain evidence="6 7">Y31</strain>
    </source>
</reference>
<dbReference type="RefSeq" id="WP_064318563.1">
    <property type="nucleotide sequence ID" value="NZ_JACI01000002.1"/>
</dbReference>
<evidence type="ECO:0000256" key="4">
    <source>
        <dbReference type="ARBA" id="ARBA00022927"/>
    </source>
</evidence>
<dbReference type="Pfam" id="PF03548">
    <property type="entry name" value="LolA"/>
    <property type="match status" value="1"/>
</dbReference>
<organism evidence="6 7">
    <name type="scientific">Bibersteinia trehalosi Y31</name>
    <dbReference type="NCBI Taxonomy" id="1261658"/>
    <lineage>
        <taxon>Bacteria</taxon>
        <taxon>Pseudomonadati</taxon>
        <taxon>Pseudomonadota</taxon>
        <taxon>Gammaproteobacteria</taxon>
        <taxon>Pasteurellales</taxon>
        <taxon>Pasteurellaceae</taxon>
        <taxon>Bibersteinia</taxon>
    </lineage>
</organism>
<dbReference type="CDD" id="cd16325">
    <property type="entry name" value="LolA"/>
    <property type="match status" value="1"/>
</dbReference>
<comment type="subunit">
    <text evidence="1">Monomer.</text>
</comment>
<feature type="signal peptide" evidence="5">
    <location>
        <begin position="1"/>
        <end position="19"/>
    </location>
</feature>
<dbReference type="InterPro" id="IPR004564">
    <property type="entry name" value="OM_lipoprot_carrier_LolA-like"/>
</dbReference>
<dbReference type="SUPFAM" id="SSF89392">
    <property type="entry name" value="Prokaryotic lipoproteins and lipoprotein localization factors"/>
    <property type="match status" value="1"/>
</dbReference>
<dbReference type="Gene3D" id="2.50.20.10">
    <property type="entry name" value="Lipoprotein localisation LolA/LolB/LppX"/>
    <property type="match status" value="1"/>
</dbReference>
<dbReference type="InterPro" id="IPR029046">
    <property type="entry name" value="LolA/LolB/LppX"/>
</dbReference>
<feature type="chain" id="PRO_5008100082" evidence="5">
    <location>
        <begin position="20"/>
        <end position="196"/>
    </location>
</feature>
<comment type="caution">
    <text evidence="6">The sequence shown here is derived from an EMBL/GenBank/DDBJ whole genome shotgun (WGS) entry which is preliminary data.</text>
</comment>
<keyword evidence="3 5" id="KW-0732">Signal</keyword>
<protein>
    <submittedName>
        <fullName evidence="6">Membrane protein</fullName>
    </submittedName>
</protein>